<name>A0AAW0D7E1_9AGAR</name>
<evidence type="ECO:0000313" key="2">
    <source>
        <dbReference type="EMBL" id="KAK7047438.1"/>
    </source>
</evidence>
<feature type="domain" description="AB hydrolase-1" evidence="1">
    <location>
        <begin position="45"/>
        <end position="326"/>
    </location>
</feature>
<organism evidence="2 3">
    <name type="scientific">Paramarasmius palmivorus</name>
    <dbReference type="NCBI Taxonomy" id="297713"/>
    <lineage>
        <taxon>Eukaryota</taxon>
        <taxon>Fungi</taxon>
        <taxon>Dikarya</taxon>
        <taxon>Basidiomycota</taxon>
        <taxon>Agaricomycotina</taxon>
        <taxon>Agaricomycetes</taxon>
        <taxon>Agaricomycetidae</taxon>
        <taxon>Agaricales</taxon>
        <taxon>Marasmiineae</taxon>
        <taxon>Marasmiaceae</taxon>
        <taxon>Paramarasmius</taxon>
    </lineage>
</organism>
<dbReference type="InterPro" id="IPR029058">
    <property type="entry name" value="AB_hydrolase_fold"/>
</dbReference>
<dbReference type="Proteomes" id="UP001383192">
    <property type="component" value="Unassembled WGS sequence"/>
</dbReference>
<sequence length="344" mass="38030">MPAFRADAIVIETPASNGLPSLKMVSKRYTPTTSKAPDSSRDVSLVVMHGLGLNKEQWEPVVEKLWIHAKANAQNYRICEIWAPEWQSHGESGILNRSVIETNNVKGLVVSVWGLGLAALLKQPYLRGKRVIGVGFSIGNLALLNALREFSKSAPPVIGLVILEPILFDRETSSPENPRSQAVVNIMMKGIKSQGECWPDREQAKKYLTKRLPWSRWDASVLDKYLTFGLMDTTDTAGSSVVKTICSRAEEASAYENYVDAWSALATVEELSPIIPIHVVFGTEDRLIPRAWKNCAIDASKGRKIAGVHEIVASHMIPHEKPEELAILLAQLIQGMMADLRSKL</sequence>
<dbReference type="Gene3D" id="3.40.50.1820">
    <property type="entry name" value="alpha/beta hydrolase"/>
    <property type="match status" value="1"/>
</dbReference>
<dbReference type="EMBL" id="JAYKXP010000020">
    <property type="protein sequence ID" value="KAK7047438.1"/>
    <property type="molecule type" value="Genomic_DNA"/>
</dbReference>
<accession>A0AAW0D7E1</accession>
<gene>
    <name evidence="2" type="ORF">VNI00_006669</name>
</gene>
<dbReference type="SUPFAM" id="SSF53474">
    <property type="entry name" value="alpha/beta-Hydrolases"/>
    <property type="match status" value="1"/>
</dbReference>
<proteinExistence type="predicted"/>
<reference evidence="2 3" key="1">
    <citation type="submission" date="2024-01" db="EMBL/GenBank/DDBJ databases">
        <title>A draft genome for a cacao thread blight-causing isolate of Paramarasmius palmivorus.</title>
        <authorList>
            <person name="Baruah I.K."/>
            <person name="Bukari Y."/>
            <person name="Amoako-Attah I."/>
            <person name="Meinhardt L.W."/>
            <person name="Bailey B.A."/>
            <person name="Cohen S.P."/>
        </authorList>
    </citation>
    <scope>NUCLEOTIDE SEQUENCE [LARGE SCALE GENOMIC DNA]</scope>
    <source>
        <strain evidence="2 3">GH-12</strain>
    </source>
</reference>
<evidence type="ECO:0000313" key="3">
    <source>
        <dbReference type="Proteomes" id="UP001383192"/>
    </source>
</evidence>
<dbReference type="Pfam" id="PF12697">
    <property type="entry name" value="Abhydrolase_6"/>
    <property type="match status" value="1"/>
</dbReference>
<keyword evidence="3" id="KW-1185">Reference proteome</keyword>
<dbReference type="InterPro" id="IPR000073">
    <property type="entry name" value="AB_hydrolase_1"/>
</dbReference>
<protein>
    <recommendedName>
        <fullName evidence="1">AB hydrolase-1 domain-containing protein</fullName>
    </recommendedName>
</protein>
<dbReference type="AlphaFoldDB" id="A0AAW0D7E1"/>
<evidence type="ECO:0000259" key="1">
    <source>
        <dbReference type="Pfam" id="PF12697"/>
    </source>
</evidence>
<comment type="caution">
    <text evidence="2">The sequence shown here is derived from an EMBL/GenBank/DDBJ whole genome shotgun (WGS) entry which is preliminary data.</text>
</comment>